<evidence type="ECO:0000256" key="4">
    <source>
        <dbReference type="SAM" id="Phobius"/>
    </source>
</evidence>
<dbReference type="SUPFAM" id="SSF53474">
    <property type="entry name" value="alpha/beta-Hydrolases"/>
    <property type="match status" value="1"/>
</dbReference>
<dbReference type="EMBL" id="AAVT01000001">
    <property type="protein sequence ID" value="EAW33130.1"/>
    <property type="molecule type" value="Genomic_DNA"/>
</dbReference>
<dbReference type="AlphaFoldDB" id="A0YAH6"/>
<name>A0YAH6_9GAMM</name>
<comment type="similarity">
    <text evidence="1">Belongs to the 'GDXG' lipolytic enzyme family.</text>
</comment>
<dbReference type="Proteomes" id="UP000004931">
    <property type="component" value="Unassembled WGS sequence"/>
</dbReference>
<evidence type="ECO:0000256" key="1">
    <source>
        <dbReference type="ARBA" id="ARBA00010515"/>
    </source>
</evidence>
<evidence type="ECO:0000259" key="5">
    <source>
        <dbReference type="Pfam" id="PF07859"/>
    </source>
</evidence>
<keyword evidence="7" id="KW-1185">Reference proteome</keyword>
<accession>A0YAH6</accession>
<keyword evidence="4" id="KW-0472">Membrane</keyword>
<feature type="domain" description="Alpha/beta hydrolase fold-3" evidence="5">
    <location>
        <begin position="114"/>
        <end position="328"/>
    </location>
</feature>
<evidence type="ECO:0000256" key="3">
    <source>
        <dbReference type="PROSITE-ProRule" id="PRU10038"/>
    </source>
</evidence>
<dbReference type="InterPro" id="IPR002168">
    <property type="entry name" value="Lipase_GDXG_HIS_AS"/>
</dbReference>
<dbReference type="PANTHER" id="PTHR48081">
    <property type="entry name" value="AB HYDROLASE SUPERFAMILY PROTEIN C4A8.06C"/>
    <property type="match status" value="1"/>
</dbReference>
<sequence>MIVGWILFIVFVIWAIGFFYLRGEDLSSYDLPEGQQFSTGDALNEEHQAVHKKLSAITTKADGSPASRKIDAMRERMDAMFAGTKFDSAFVAVNAAGVSAEWVIAPGVDRHRRVLYIHGGAFVMGSPLSHRVITTKFSKIANAAVLAIDYRLMPENKRFAGIEDCRTAYQWILENGPQGPDKASYLIVAGDSAGGNLTLSTIAWARDQNIRSADAAIALSPATDSTFSSPSMKNNIASDVMLGPMFKLLSKIPKTALLWMTWFNNRINPRDSVISPTRGDLSNLPPTLVHASGVEMLRDDARRYVNKATAAGSIATLQVWDHVVHVWHIFDPDLTEARQAFDEIENFIERYAPNSGHHPDE</sequence>
<dbReference type="Gene3D" id="3.40.50.1820">
    <property type="entry name" value="alpha/beta hydrolase"/>
    <property type="match status" value="1"/>
</dbReference>
<reference evidence="6 7" key="1">
    <citation type="journal article" date="2010" name="J. Bacteriol.">
        <title>Genome sequence of the oligotrophic marine Gammaproteobacterium HTCC2143, isolated from the Oregon Coast.</title>
        <authorList>
            <person name="Oh H.M."/>
            <person name="Kang I."/>
            <person name="Ferriera S."/>
            <person name="Giovannoni S.J."/>
            <person name="Cho J.C."/>
        </authorList>
    </citation>
    <scope>NUCLEOTIDE SEQUENCE [LARGE SCALE GENOMIC DNA]</scope>
    <source>
        <strain evidence="6 7">HTCC2143</strain>
    </source>
</reference>
<organism evidence="6 7">
    <name type="scientific">marine gamma proteobacterium HTCC2143</name>
    <dbReference type="NCBI Taxonomy" id="247633"/>
    <lineage>
        <taxon>Bacteria</taxon>
        <taxon>Pseudomonadati</taxon>
        <taxon>Pseudomonadota</taxon>
        <taxon>Gammaproteobacteria</taxon>
        <taxon>Cellvibrionales</taxon>
        <taxon>Spongiibacteraceae</taxon>
        <taxon>BD1-7 clade</taxon>
    </lineage>
</organism>
<evidence type="ECO:0000256" key="2">
    <source>
        <dbReference type="ARBA" id="ARBA00022801"/>
    </source>
</evidence>
<dbReference type="GO" id="GO:0016787">
    <property type="term" value="F:hydrolase activity"/>
    <property type="evidence" value="ECO:0007669"/>
    <property type="project" value="UniProtKB-KW"/>
</dbReference>
<dbReference type="PROSITE" id="PS01174">
    <property type="entry name" value="LIPASE_GDXG_SER"/>
    <property type="match status" value="1"/>
</dbReference>
<dbReference type="OrthoDB" id="9806180at2"/>
<feature type="active site" evidence="3">
    <location>
        <position position="192"/>
    </location>
</feature>
<protein>
    <submittedName>
        <fullName evidence="6">Putative acetyl-hydrolase</fullName>
    </submittedName>
</protein>
<dbReference type="InterPro" id="IPR013094">
    <property type="entry name" value="AB_hydrolase_3"/>
</dbReference>
<dbReference type="Pfam" id="PF07859">
    <property type="entry name" value="Abhydrolase_3"/>
    <property type="match status" value="1"/>
</dbReference>
<dbReference type="InterPro" id="IPR029058">
    <property type="entry name" value="AB_hydrolase_fold"/>
</dbReference>
<proteinExistence type="inferred from homology"/>
<dbReference type="STRING" id="247633.GP2143_17781"/>
<keyword evidence="2 6" id="KW-0378">Hydrolase</keyword>
<keyword evidence="4" id="KW-0812">Transmembrane</keyword>
<dbReference type="InterPro" id="IPR033140">
    <property type="entry name" value="Lipase_GDXG_put_SER_AS"/>
</dbReference>
<gene>
    <name evidence="6" type="ORF">GP2143_17781</name>
</gene>
<dbReference type="InterPro" id="IPR050300">
    <property type="entry name" value="GDXG_lipolytic_enzyme"/>
</dbReference>
<evidence type="ECO:0000313" key="7">
    <source>
        <dbReference type="Proteomes" id="UP000004931"/>
    </source>
</evidence>
<dbReference type="PROSITE" id="PS01173">
    <property type="entry name" value="LIPASE_GDXG_HIS"/>
    <property type="match status" value="1"/>
</dbReference>
<keyword evidence="4" id="KW-1133">Transmembrane helix</keyword>
<dbReference type="eggNOG" id="COG0657">
    <property type="taxonomic scope" value="Bacteria"/>
</dbReference>
<evidence type="ECO:0000313" key="6">
    <source>
        <dbReference type="EMBL" id="EAW33130.1"/>
    </source>
</evidence>
<comment type="caution">
    <text evidence="6">The sequence shown here is derived from an EMBL/GenBank/DDBJ whole genome shotgun (WGS) entry which is preliminary data.</text>
</comment>
<feature type="transmembrane region" description="Helical" evidence="4">
    <location>
        <begin position="6"/>
        <end position="23"/>
    </location>
</feature>
<dbReference type="PANTHER" id="PTHR48081:SF8">
    <property type="entry name" value="ALPHA_BETA HYDROLASE FOLD-3 DOMAIN-CONTAINING PROTEIN-RELATED"/>
    <property type="match status" value="1"/>
</dbReference>